<dbReference type="AlphaFoldDB" id="A0A8H6RI52"/>
<organism evidence="2 3">
    <name type="scientific">Pseudocercospora fuligena</name>
    <dbReference type="NCBI Taxonomy" id="685502"/>
    <lineage>
        <taxon>Eukaryota</taxon>
        <taxon>Fungi</taxon>
        <taxon>Dikarya</taxon>
        <taxon>Ascomycota</taxon>
        <taxon>Pezizomycotina</taxon>
        <taxon>Dothideomycetes</taxon>
        <taxon>Dothideomycetidae</taxon>
        <taxon>Mycosphaerellales</taxon>
        <taxon>Mycosphaerellaceae</taxon>
        <taxon>Pseudocercospora</taxon>
    </lineage>
</organism>
<feature type="transmembrane region" description="Helical" evidence="1">
    <location>
        <begin position="600"/>
        <end position="622"/>
    </location>
</feature>
<dbReference type="OrthoDB" id="3631025at2759"/>
<evidence type="ECO:0000313" key="3">
    <source>
        <dbReference type="Proteomes" id="UP000660729"/>
    </source>
</evidence>
<reference evidence="2" key="1">
    <citation type="submission" date="2020-04" db="EMBL/GenBank/DDBJ databases">
        <title>Draft genome resource of the tomato pathogen Pseudocercospora fuligena.</title>
        <authorList>
            <person name="Zaccaron A."/>
        </authorList>
    </citation>
    <scope>NUCLEOTIDE SEQUENCE</scope>
    <source>
        <strain evidence="2">PF001</strain>
    </source>
</reference>
<protein>
    <submittedName>
        <fullName evidence="2">Uncharacterized protein</fullName>
    </submittedName>
</protein>
<keyword evidence="3" id="KW-1185">Reference proteome</keyword>
<accession>A0A8H6RI52</accession>
<keyword evidence="1" id="KW-0812">Transmembrane</keyword>
<sequence length="703" mass="78253">MADDRMEHINHEFEEKGRFAVKEPVITEECAEVDEQETTEATRYNIFDGIIDVIIAILPIYFIVFAILGYVRNGTTANSLINMALLDMARFVKSNSIPYCLHFDRCKVHQGMDNPPTRKRSNCWLEIEHLLGSRSLVSSVLTPVRLKTVSYLVPILVIFWACNPIGGQTSLRVVTKSPEETTVDAPFHYFDLSRATPIGLECNTCYLTTRIVTNSAFNNALMNPATAKNGTQDIYGNLQVPLLEDLKTRQIPGADGWYDMVKLPENWKEAAEDVLDVLTGGLESLPRIEDPIYVALTGLPFSRGSVTDGVQRQSSNELASLILQELLGGPTVVGVESFFTMETSYFYADCDVRRIESNATNERMSTLPNDVSYITSGQRLSLSIDSGIESSFDGHTYNSTRPRRVAMEIWGSPIEPDYTMNEVTKAQCNLTTTYVEASVYCPAGNNCSITAMRESQRQHPSSMLSALDGITLPRNGQDQVVYDGQAVSIAPQFFTAFINSTGESSDITAGYERRPLEYYFVDPVHPFNGLGFDASVQPLYAIGNKVFSQRFTQLLNTYWLDHVAPFDMTGSFNPLSNDTIQSQITGKARITEMVLECHTVYMVIVIIISAVLVAVGFITAYLDITRRGPDVLDNFVNSLRYSPYIHVPHGPSLEDGKEKAKRLRRTVVRMGDVKPDSPVGFVAIATPSEGQPVARIQPKRQYS</sequence>
<comment type="caution">
    <text evidence="2">The sequence shown here is derived from an EMBL/GenBank/DDBJ whole genome shotgun (WGS) entry which is preliminary data.</text>
</comment>
<evidence type="ECO:0000256" key="1">
    <source>
        <dbReference type="SAM" id="Phobius"/>
    </source>
</evidence>
<proteinExistence type="predicted"/>
<feature type="transmembrane region" description="Helical" evidence="1">
    <location>
        <begin position="50"/>
        <end position="71"/>
    </location>
</feature>
<dbReference type="Proteomes" id="UP000660729">
    <property type="component" value="Unassembled WGS sequence"/>
</dbReference>
<keyword evidence="1" id="KW-1133">Transmembrane helix</keyword>
<keyword evidence="1" id="KW-0472">Membrane</keyword>
<gene>
    <name evidence="2" type="ORF">HII31_07641</name>
</gene>
<evidence type="ECO:0000313" key="2">
    <source>
        <dbReference type="EMBL" id="KAF7191017.1"/>
    </source>
</evidence>
<dbReference type="EMBL" id="JABCIY010000164">
    <property type="protein sequence ID" value="KAF7191017.1"/>
    <property type="molecule type" value="Genomic_DNA"/>
</dbReference>
<name>A0A8H6RI52_9PEZI</name>